<dbReference type="InterPro" id="IPR011324">
    <property type="entry name" value="Cytotoxic_necrot_fac-like_cat"/>
</dbReference>
<dbReference type="InterPro" id="IPR038371">
    <property type="entry name" value="Cu_polyphenol_OxRdtase_sf"/>
</dbReference>
<dbReference type="GO" id="GO:0017061">
    <property type="term" value="F:S-methyl-5-thioadenosine phosphorylase activity"/>
    <property type="evidence" value="ECO:0007669"/>
    <property type="project" value="UniProtKB-EC"/>
</dbReference>
<evidence type="ECO:0000313" key="12">
    <source>
        <dbReference type="EMBL" id="RBP99356.1"/>
    </source>
</evidence>
<dbReference type="PANTHER" id="PTHR30616:SF2">
    <property type="entry name" value="PURINE NUCLEOSIDE PHOSPHORYLASE LACC1"/>
    <property type="match status" value="1"/>
</dbReference>
<evidence type="ECO:0000313" key="13">
    <source>
        <dbReference type="Proteomes" id="UP000252345"/>
    </source>
</evidence>
<comment type="function">
    <text evidence="2">Purine nucleoside enzyme that catalyzes the phosphorolysis of adenosine and inosine nucleosides, yielding D-ribose 1-phosphate and the respective free bases, adenine and hypoxanthine. Also catalyzes the phosphorolysis of S-methyl-5'-thioadenosine into adenine and S-methyl-5-thio-alpha-D-ribose 1-phosphate. Also has adenosine deaminase activity.</text>
</comment>
<evidence type="ECO:0000256" key="4">
    <source>
        <dbReference type="ARBA" id="ARBA00022679"/>
    </source>
</evidence>
<protein>
    <submittedName>
        <fullName evidence="12">Copper oxidase</fullName>
    </submittedName>
</protein>
<gene>
    <name evidence="12" type="ORF">CRD59_03905</name>
</gene>
<keyword evidence="8" id="KW-0186">Copper</keyword>
<dbReference type="SUPFAM" id="SSF64438">
    <property type="entry name" value="CNF1/YfiH-like putative cysteine hydrolases"/>
    <property type="match status" value="1"/>
</dbReference>
<dbReference type="PANTHER" id="PTHR30616">
    <property type="entry name" value="UNCHARACTERIZED PROTEIN YFIH"/>
    <property type="match status" value="1"/>
</dbReference>
<keyword evidence="4" id="KW-0808">Transferase</keyword>
<comment type="caution">
    <text evidence="12">The sequence shown here is derived from an EMBL/GenBank/DDBJ whole genome shotgun (WGS) entry which is preliminary data.</text>
</comment>
<dbReference type="GO" id="GO:0005507">
    <property type="term" value="F:copper ion binding"/>
    <property type="evidence" value="ECO:0007669"/>
    <property type="project" value="TreeGrafter"/>
</dbReference>
<organism evidence="12 13">
    <name type="scientific">Bifidobacterium xylocopae</name>
    <dbReference type="NCBI Taxonomy" id="2493119"/>
    <lineage>
        <taxon>Bacteria</taxon>
        <taxon>Bacillati</taxon>
        <taxon>Actinomycetota</taxon>
        <taxon>Actinomycetes</taxon>
        <taxon>Bifidobacteriales</taxon>
        <taxon>Bifidobacteriaceae</taxon>
        <taxon>Bifidobacterium</taxon>
    </lineage>
</organism>
<comment type="catalytic activity">
    <reaction evidence="10">
        <text>adenosine + phosphate = alpha-D-ribose 1-phosphate + adenine</text>
        <dbReference type="Rhea" id="RHEA:27642"/>
        <dbReference type="ChEBI" id="CHEBI:16335"/>
        <dbReference type="ChEBI" id="CHEBI:16708"/>
        <dbReference type="ChEBI" id="CHEBI:43474"/>
        <dbReference type="ChEBI" id="CHEBI:57720"/>
        <dbReference type="EC" id="2.4.2.1"/>
    </reaction>
    <physiologicalReaction direction="left-to-right" evidence="10">
        <dbReference type="Rhea" id="RHEA:27643"/>
    </physiologicalReaction>
</comment>
<keyword evidence="13" id="KW-1185">Reference proteome</keyword>
<accession>A0A366KC89</accession>
<dbReference type="AlphaFoldDB" id="A0A366KC89"/>
<comment type="similarity">
    <text evidence="3">Belongs to the purine nucleoside phosphorylase YfiH/LACC1 family.</text>
</comment>
<keyword evidence="5" id="KW-0479">Metal-binding</keyword>
<dbReference type="EMBL" id="PDCH01000006">
    <property type="protein sequence ID" value="RBP99356.1"/>
    <property type="molecule type" value="Genomic_DNA"/>
</dbReference>
<evidence type="ECO:0000256" key="10">
    <source>
        <dbReference type="ARBA" id="ARBA00048968"/>
    </source>
</evidence>
<sequence>MEDEGTYGEWSREHELVDSSAVPHDDGAGAPIPVTIPVDLAAGVKVVFTTRLGGVSRGDYASLNLGGKGGDDPIAVGANRRALERTLGAPLTLVSQVHSGKAQDADRSPRQELASVNADALVSSQAGVALGMFAADCLPVLLADPHSGVIGAAHCGRRGLEQGVITAVVDLMVAKGARRRDIVAGLGPAICADCYEVGDRIAADFSLRFPGTAGPTRFGGQGIDISGAARQALAQTGVDRLVDCGPRMAAATQYLRSDPELADLCAVDGEGPDLAGRLKRLRHARCTLENPLWYSHRRAALAGKSHEGRMLALIVRAD</sequence>
<dbReference type="RefSeq" id="WP_113853316.1">
    <property type="nucleotide sequence ID" value="NZ_PDCH01000006.1"/>
</dbReference>
<keyword evidence="7" id="KW-0862">Zinc</keyword>
<proteinExistence type="inferred from homology"/>
<comment type="catalytic activity">
    <reaction evidence="11">
        <text>S-methyl-5'-thioadenosine + phosphate = 5-(methylsulfanyl)-alpha-D-ribose 1-phosphate + adenine</text>
        <dbReference type="Rhea" id="RHEA:11852"/>
        <dbReference type="ChEBI" id="CHEBI:16708"/>
        <dbReference type="ChEBI" id="CHEBI:17509"/>
        <dbReference type="ChEBI" id="CHEBI:43474"/>
        <dbReference type="ChEBI" id="CHEBI:58533"/>
        <dbReference type="EC" id="2.4.2.28"/>
    </reaction>
    <physiologicalReaction direction="left-to-right" evidence="11">
        <dbReference type="Rhea" id="RHEA:11853"/>
    </physiologicalReaction>
</comment>
<comment type="catalytic activity">
    <reaction evidence="9">
        <text>adenosine + H2O + H(+) = inosine + NH4(+)</text>
        <dbReference type="Rhea" id="RHEA:24408"/>
        <dbReference type="ChEBI" id="CHEBI:15377"/>
        <dbReference type="ChEBI" id="CHEBI:15378"/>
        <dbReference type="ChEBI" id="CHEBI:16335"/>
        <dbReference type="ChEBI" id="CHEBI:17596"/>
        <dbReference type="ChEBI" id="CHEBI:28938"/>
        <dbReference type="EC" id="3.5.4.4"/>
    </reaction>
    <physiologicalReaction direction="left-to-right" evidence="9">
        <dbReference type="Rhea" id="RHEA:24409"/>
    </physiologicalReaction>
</comment>
<evidence type="ECO:0000256" key="8">
    <source>
        <dbReference type="ARBA" id="ARBA00023008"/>
    </source>
</evidence>
<evidence type="ECO:0000256" key="3">
    <source>
        <dbReference type="ARBA" id="ARBA00007353"/>
    </source>
</evidence>
<evidence type="ECO:0000256" key="5">
    <source>
        <dbReference type="ARBA" id="ARBA00022723"/>
    </source>
</evidence>
<dbReference type="GO" id="GO:0016787">
    <property type="term" value="F:hydrolase activity"/>
    <property type="evidence" value="ECO:0007669"/>
    <property type="project" value="UniProtKB-KW"/>
</dbReference>
<evidence type="ECO:0000256" key="11">
    <source>
        <dbReference type="ARBA" id="ARBA00049893"/>
    </source>
</evidence>
<name>A0A366KC89_9BIFI</name>
<comment type="catalytic activity">
    <reaction evidence="1">
        <text>inosine + phosphate = alpha-D-ribose 1-phosphate + hypoxanthine</text>
        <dbReference type="Rhea" id="RHEA:27646"/>
        <dbReference type="ChEBI" id="CHEBI:17368"/>
        <dbReference type="ChEBI" id="CHEBI:17596"/>
        <dbReference type="ChEBI" id="CHEBI:43474"/>
        <dbReference type="ChEBI" id="CHEBI:57720"/>
        <dbReference type="EC" id="2.4.2.1"/>
    </reaction>
    <physiologicalReaction direction="left-to-right" evidence="1">
        <dbReference type="Rhea" id="RHEA:27647"/>
    </physiologicalReaction>
</comment>
<evidence type="ECO:0000256" key="7">
    <source>
        <dbReference type="ARBA" id="ARBA00022833"/>
    </source>
</evidence>
<dbReference type="Proteomes" id="UP000252345">
    <property type="component" value="Unassembled WGS sequence"/>
</dbReference>
<keyword evidence="6" id="KW-0378">Hydrolase</keyword>
<evidence type="ECO:0000256" key="9">
    <source>
        <dbReference type="ARBA" id="ARBA00047989"/>
    </source>
</evidence>
<evidence type="ECO:0000256" key="1">
    <source>
        <dbReference type="ARBA" id="ARBA00000553"/>
    </source>
</evidence>
<dbReference type="Pfam" id="PF02578">
    <property type="entry name" value="Cu-oxidase_4"/>
    <property type="match status" value="1"/>
</dbReference>
<reference evidence="12 13" key="1">
    <citation type="submission" date="2017-10" db="EMBL/GenBank/DDBJ databases">
        <title>Bifidobacterium xylocopum sp. nov. and Bifidobacterium aemilianum sp. nov., from the carpenter bee (Xylocopa violacea) digestive tract.</title>
        <authorList>
            <person name="Alberoni D."/>
            <person name="Baffoni L."/>
            <person name="Di Gioia D."/>
            <person name="Gaggia F."/>
            <person name="Biavati B."/>
        </authorList>
    </citation>
    <scope>NUCLEOTIDE SEQUENCE [LARGE SCALE GENOMIC DNA]</scope>
    <source>
        <strain evidence="12 13">XV2</strain>
    </source>
</reference>
<evidence type="ECO:0000256" key="6">
    <source>
        <dbReference type="ARBA" id="ARBA00022801"/>
    </source>
</evidence>
<dbReference type="OrthoDB" id="4279at2"/>
<dbReference type="Gene3D" id="3.60.140.10">
    <property type="entry name" value="CNF1/YfiH-like putative cysteine hydrolases"/>
    <property type="match status" value="1"/>
</dbReference>
<dbReference type="CDD" id="cd16833">
    <property type="entry name" value="YfiH"/>
    <property type="match status" value="1"/>
</dbReference>
<dbReference type="InterPro" id="IPR003730">
    <property type="entry name" value="Cu_polyphenol_OxRdtase"/>
</dbReference>
<evidence type="ECO:0000256" key="2">
    <source>
        <dbReference type="ARBA" id="ARBA00003215"/>
    </source>
</evidence>